<evidence type="ECO:0000313" key="3">
    <source>
        <dbReference type="EMBL" id="KLL10774.1"/>
    </source>
</evidence>
<protein>
    <submittedName>
        <fullName evidence="3">Aldo/keto reductase</fullName>
    </submittedName>
</protein>
<organism evidence="3 4">
    <name type="scientific">Protofrankia coriariae</name>
    <dbReference type="NCBI Taxonomy" id="1562887"/>
    <lineage>
        <taxon>Bacteria</taxon>
        <taxon>Bacillati</taxon>
        <taxon>Actinomycetota</taxon>
        <taxon>Actinomycetes</taxon>
        <taxon>Frankiales</taxon>
        <taxon>Frankiaceae</taxon>
        <taxon>Protofrankia</taxon>
    </lineage>
</organism>
<dbReference type="EMBL" id="JWIO01000026">
    <property type="protein sequence ID" value="KLL10774.1"/>
    <property type="molecule type" value="Genomic_DNA"/>
</dbReference>
<dbReference type="InterPro" id="IPR023210">
    <property type="entry name" value="NADP_OxRdtase_dom"/>
</dbReference>
<proteinExistence type="predicted"/>
<name>A0ABR5F252_9ACTN</name>
<keyword evidence="4" id="KW-1185">Reference proteome</keyword>
<evidence type="ECO:0000313" key="4">
    <source>
        <dbReference type="Proteomes" id="UP000035425"/>
    </source>
</evidence>
<dbReference type="PANTHER" id="PTHR43364:SF4">
    <property type="entry name" value="NAD(P)-LINKED OXIDOREDUCTASE SUPERFAMILY PROTEIN"/>
    <property type="match status" value="1"/>
</dbReference>
<keyword evidence="1" id="KW-0560">Oxidoreductase</keyword>
<gene>
    <name evidence="3" type="ORF">FrCorBMG51_15980</name>
</gene>
<dbReference type="SUPFAM" id="SSF51430">
    <property type="entry name" value="NAD(P)-linked oxidoreductase"/>
    <property type="match status" value="1"/>
</dbReference>
<comment type="caution">
    <text evidence="3">The sequence shown here is derived from an EMBL/GenBank/DDBJ whole genome shotgun (WGS) entry which is preliminary data.</text>
</comment>
<dbReference type="Pfam" id="PF00248">
    <property type="entry name" value="Aldo_ket_red"/>
    <property type="match status" value="1"/>
</dbReference>
<sequence>MTLSTLPLGTTSLRISRVGFGAWAISGGDWSFAWGPQDDADSIAAIHRAVDAGLTWIDTAAAYGNGHSEDVVGRALRTLPAADRPAVFTKCGLIRDGDGPDAPIRRVMRPDSVRHEMEGSLRRLGVEAIDLYQVHWPGDGQPLGGVGAAAGDPDQPGGTPLEEYWALMAQLKAEGKVRAIGLSNHTADLLERAERVAHVDVIQPLFSAIHRGAVPELAWAAAHGTGVIVYSPMASGLLTGAFSAARVAALPDNDWRARHPDFTAALAANLEVAAALAAVAEARGITTSAAAIAWTLSWPGVTAAIVGARRPTQIADWAGAADLTLDDDELATVAAAIERSGVGEGPSRPLLTIRP</sequence>
<dbReference type="Proteomes" id="UP000035425">
    <property type="component" value="Unassembled WGS sequence"/>
</dbReference>
<evidence type="ECO:0000256" key="1">
    <source>
        <dbReference type="ARBA" id="ARBA00023002"/>
    </source>
</evidence>
<dbReference type="CDD" id="cd19102">
    <property type="entry name" value="AKR_unchar"/>
    <property type="match status" value="1"/>
</dbReference>
<accession>A0ABR5F252</accession>
<reference evidence="3 4" key="1">
    <citation type="submission" date="2014-12" db="EMBL/GenBank/DDBJ databases">
        <title>Frankia sp. BMG5.1 draft genome.</title>
        <authorList>
            <person name="Gtari M."/>
            <person name="Ghodhbane-Gtari F."/>
            <person name="Nouioui I."/>
            <person name="Ktari A."/>
            <person name="Hezbri K."/>
            <person name="Mimouni W."/>
            <person name="Sbissi I."/>
            <person name="Ayari A."/>
            <person name="Yamanaka T."/>
            <person name="Normand P."/>
            <person name="Tisa L.S."/>
            <person name="Boudabous A."/>
        </authorList>
    </citation>
    <scope>NUCLEOTIDE SEQUENCE [LARGE SCALE GENOMIC DNA]</scope>
    <source>
        <strain evidence="3 4">BMG5.1</strain>
    </source>
</reference>
<feature type="domain" description="NADP-dependent oxidoreductase" evidence="2">
    <location>
        <begin position="18"/>
        <end position="337"/>
    </location>
</feature>
<dbReference type="InterPro" id="IPR036812">
    <property type="entry name" value="NAD(P)_OxRdtase_dom_sf"/>
</dbReference>
<dbReference type="InterPro" id="IPR050523">
    <property type="entry name" value="AKR_Detox_Biosynth"/>
</dbReference>
<dbReference type="PANTHER" id="PTHR43364">
    <property type="entry name" value="NADH-SPECIFIC METHYLGLYOXAL REDUCTASE-RELATED"/>
    <property type="match status" value="1"/>
</dbReference>
<dbReference type="RefSeq" id="WP_047223847.1">
    <property type="nucleotide sequence ID" value="NZ_JWIO01000026.1"/>
</dbReference>
<dbReference type="Gene3D" id="3.20.20.100">
    <property type="entry name" value="NADP-dependent oxidoreductase domain"/>
    <property type="match status" value="1"/>
</dbReference>
<evidence type="ECO:0000259" key="2">
    <source>
        <dbReference type="Pfam" id="PF00248"/>
    </source>
</evidence>